<gene>
    <name evidence="2" type="ORF">OG288_27480</name>
</gene>
<accession>A0ABZ1JNT5</accession>
<dbReference type="RefSeq" id="WP_328938510.1">
    <property type="nucleotide sequence ID" value="NZ_CP108133.1"/>
</dbReference>
<evidence type="ECO:0000313" key="2">
    <source>
        <dbReference type="EMBL" id="WTP51714.1"/>
    </source>
</evidence>
<sequence length="49" mass="5555">MTAVAPHAGYPPRMLAIVYSSYDTATTVWAFVIALLIILTVAWYARRRR</sequence>
<keyword evidence="3" id="KW-1185">Reference proteome</keyword>
<name>A0ABZ1JNT5_9ACTN</name>
<reference evidence="2" key="1">
    <citation type="submission" date="2022-10" db="EMBL/GenBank/DDBJ databases">
        <title>The complete genomes of actinobacterial strains from the NBC collection.</title>
        <authorList>
            <person name="Joergensen T.S."/>
            <person name="Alvarez Arevalo M."/>
            <person name="Sterndorff E.B."/>
            <person name="Faurdal D."/>
            <person name="Vuksanovic O."/>
            <person name="Mourched A.-S."/>
            <person name="Charusanti P."/>
            <person name="Shaw S."/>
            <person name="Blin K."/>
            <person name="Weber T."/>
        </authorList>
    </citation>
    <scope>NUCLEOTIDE SEQUENCE</scope>
    <source>
        <strain evidence="2">NBC_00189</strain>
    </source>
</reference>
<dbReference type="Proteomes" id="UP001432166">
    <property type="component" value="Chromosome"/>
</dbReference>
<protein>
    <submittedName>
        <fullName evidence="2">Uncharacterized protein</fullName>
    </submittedName>
</protein>
<proteinExistence type="predicted"/>
<evidence type="ECO:0000313" key="3">
    <source>
        <dbReference type="Proteomes" id="UP001432166"/>
    </source>
</evidence>
<keyword evidence="1" id="KW-0812">Transmembrane</keyword>
<dbReference type="EMBL" id="CP108133">
    <property type="protein sequence ID" value="WTP51714.1"/>
    <property type="molecule type" value="Genomic_DNA"/>
</dbReference>
<evidence type="ECO:0000256" key="1">
    <source>
        <dbReference type="SAM" id="Phobius"/>
    </source>
</evidence>
<keyword evidence="1" id="KW-0472">Membrane</keyword>
<keyword evidence="1" id="KW-1133">Transmembrane helix</keyword>
<feature type="transmembrane region" description="Helical" evidence="1">
    <location>
        <begin position="28"/>
        <end position="45"/>
    </location>
</feature>
<organism evidence="2 3">
    <name type="scientific">Streptomyces tauricus</name>
    <dbReference type="NCBI Taxonomy" id="68274"/>
    <lineage>
        <taxon>Bacteria</taxon>
        <taxon>Bacillati</taxon>
        <taxon>Actinomycetota</taxon>
        <taxon>Actinomycetes</taxon>
        <taxon>Kitasatosporales</taxon>
        <taxon>Streptomycetaceae</taxon>
        <taxon>Streptomyces</taxon>
        <taxon>Streptomyces aurantiacus group</taxon>
    </lineage>
</organism>